<gene>
    <name evidence="1" type="ORF">METZ01_LOCUS167778</name>
</gene>
<reference evidence="1" key="1">
    <citation type="submission" date="2018-05" db="EMBL/GenBank/DDBJ databases">
        <authorList>
            <person name="Lanie J.A."/>
            <person name="Ng W.-L."/>
            <person name="Kazmierczak K.M."/>
            <person name="Andrzejewski T.M."/>
            <person name="Davidsen T.M."/>
            <person name="Wayne K.J."/>
            <person name="Tettelin H."/>
            <person name="Glass J.I."/>
            <person name="Rusch D."/>
            <person name="Podicherti R."/>
            <person name="Tsui H.-C.T."/>
            <person name="Winkler M.E."/>
        </authorList>
    </citation>
    <scope>NUCLEOTIDE SEQUENCE</scope>
</reference>
<protein>
    <submittedName>
        <fullName evidence="1">Uncharacterized protein</fullName>
    </submittedName>
</protein>
<evidence type="ECO:0000313" key="1">
    <source>
        <dbReference type="EMBL" id="SVB14924.1"/>
    </source>
</evidence>
<organism evidence="1">
    <name type="scientific">marine metagenome</name>
    <dbReference type="NCBI Taxonomy" id="408172"/>
    <lineage>
        <taxon>unclassified sequences</taxon>
        <taxon>metagenomes</taxon>
        <taxon>ecological metagenomes</taxon>
    </lineage>
</organism>
<proteinExistence type="predicted"/>
<sequence>MLYLEYFAYQTQWPQHQRNCHQGLTVWRRPDGNRFSMSYLSVTMLICASLEMPNMGGYFFK</sequence>
<dbReference type="EMBL" id="UINC01030470">
    <property type="protein sequence ID" value="SVB14924.1"/>
    <property type="molecule type" value="Genomic_DNA"/>
</dbReference>
<accession>A0A382BMM2</accession>
<name>A0A382BMM2_9ZZZZ</name>
<dbReference type="AlphaFoldDB" id="A0A382BMM2"/>